<evidence type="ECO:0000313" key="1">
    <source>
        <dbReference type="EMBL" id="MCL1047899.1"/>
    </source>
</evidence>
<dbReference type="RefSeq" id="WP_248957057.1">
    <property type="nucleotide sequence ID" value="NZ_JAKIKU010000022.1"/>
</dbReference>
<dbReference type="EMBL" id="JAKIKU010000022">
    <property type="protein sequence ID" value="MCL1047899.1"/>
    <property type="molecule type" value="Genomic_DNA"/>
</dbReference>
<sequence>MAKRTKFSKFRDLYEVIEELAVSYTYEGVVEILAERHDLILTTGTLTNYLYRYRKESKELSVATDNSSSNVEVEPEVRKQVFVDLYSSDPIQESNTDARDEPYVQPTHEELDTAMKRFEAKLANKRNRSLLDS</sequence>
<organism evidence="1 2">
    <name type="scientific">Shewanella electrodiphila</name>
    <dbReference type="NCBI Taxonomy" id="934143"/>
    <lineage>
        <taxon>Bacteria</taxon>
        <taxon>Pseudomonadati</taxon>
        <taxon>Pseudomonadota</taxon>
        <taxon>Gammaproteobacteria</taxon>
        <taxon>Alteromonadales</taxon>
        <taxon>Shewanellaceae</taxon>
        <taxon>Shewanella</taxon>
    </lineage>
</organism>
<keyword evidence="2" id="KW-1185">Reference proteome</keyword>
<gene>
    <name evidence="1" type="ORF">L2737_21605</name>
</gene>
<name>A0ABT0KVU5_9GAMM</name>
<dbReference type="Proteomes" id="UP001202134">
    <property type="component" value="Unassembled WGS sequence"/>
</dbReference>
<proteinExistence type="predicted"/>
<evidence type="ECO:0000313" key="2">
    <source>
        <dbReference type="Proteomes" id="UP001202134"/>
    </source>
</evidence>
<accession>A0ABT0KVU5</accession>
<protein>
    <submittedName>
        <fullName evidence="1">Uncharacterized protein</fullName>
    </submittedName>
</protein>
<reference evidence="1 2" key="1">
    <citation type="submission" date="2022-01" db="EMBL/GenBank/DDBJ databases">
        <title>Whole genome-based taxonomy of the Shewanellaceae.</title>
        <authorList>
            <person name="Martin-Rodriguez A.J."/>
        </authorList>
    </citation>
    <scope>NUCLEOTIDE SEQUENCE [LARGE SCALE GENOMIC DNA]</scope>
    <source>
        <strain evidence="1 2">DSM 24955</strain>
    </source>
</reference>
<comment type="caution">
    <text evidence="1">The sequence shown here is derived from an EMBL/GenBank/DDBJ whole genome shotgun (WGS) entry which is preliminary data.</text>
</comment>